<evidence type="ECO:0000256" key="2">
    <source>
        <dbReference type="ARBA" id="ARBA00004236"/>
    </source>
</evidence>
<comment type="subcellular location">
    <subcellularLocation>
        <location evidence="2">Cell membrane</location>
    </subcellularLocation>
</comment>
<dbReference type="CDD" id="cd06225">
    <property type="entry name" value="HAMP"/>
    <property type="match status" value="1"/>
</dbReference>
<keyword evidence="6 11" id="KW-0812">Transmembrane</keyword>
<dbReference type="InterPro" id="IPR004358">
    <property type="entry name" value="Sig_transdc_His_kin-like_C"/>
</dbReference>
<evidence type="ECO:0000256" key="7">
    <source>
        <dbReference type="ARBA" id="ARBA00022777"/>
    </source>
</evidence>
<evidence type="ECO:0000256" key="4">
    <source>
        <dbReference type="ARBA" id="ARBA00022553"/>
    </source>
</evidence>
<feature type="transmembrane region" description="Helical" evidence="11">
    <location>
        <begin position="204"/>
        <end position="223"/>
    </location>
</feature>
<dbReference type="InterPro" id="IPR036097">
    <property type="entry name" value="HisK_dim/P_sf"/>
</dbReference>
<dbReference type="InterPro" id="IPR005467">
    <property type="entry name" value="His_kinase_dom"/>
</dbReference>
<evidence type="ECO:0000256" key="9">
    <source>
        <dbReference type="ARBA" id="ARBA00023012"/>
    </source>
</evidence>
<keyword evidence="7" id="KW-0418">Kinase</keyword>
<dbReference type="PROSITE" id="PS50109">
    <property type="entry name" value="HIS_KIN"/>
    <property type="match status" value="1"/>
</dbReference>
<dbReference type="Pfam" id="PF05227">
    <property type="entry name" value="CHASE3"/>
    <property type="match status" value="1"/>
</dbReference>
<dbReference type="Gene3D" id="1.10.287.130">
    <property type="match status" value="1"/>
</dbReference>
<name>A0ABS5U354_9CELL</name>
<evidence type="ECO:0000256" key="11">
    <source>
        <dbReference type="SAM" id="Phobius"/>
    </source>
</evidence>
<evidence type="ECO:0000256" key="1">
    <source>
        <dbReference type="ARBA" id="ARBA00000085"/>
    </source>
</evidence>
<evidence type="ECO:0000259" key="13">
    <source>
        <dbReference type="PROSITE" id="PS50885"/>
    </source>
</evidence>
<keyword evidence="8 11" id="KW-1133">Transmembrane helix</keyword>
<dbReference type="EMBL" id="JAHBOH010000002">
    <property type="protein sequence ID" value="MBT0995814.1"/>
    <property type="molecule type" value="Genomic_DNA"/>
</dbReference>
<comment type="caution">
    <text evidence="14">The sequence shown here is derived from an EMBL/GenBank/DDBJ whole genome shotgun (WGS) entry which is preliminary data.</text>
</comment>
<evidence type="ECO:0000313" key="14">
    <source>
        <dbReference type="EMBL" id="MBT0995814.1"/>
    </source>
</evidence>
<dbReference type="SMART" id="SM00388">
    <property type="entry name" value="HisKA"/>
    <property type="match status" value="1"/>
</dbReference>
<feature type="compositionally biased region" description="Low complexity" evidence="10">
    <location>
        <begin position="538"/>
        <end position="559"/>
    </location>
</feature>
<keyword evidence="11" id="KW-0472">Membrane</keyword>
<organism evidence="14 15">
    <name type="scientific">Cellulomonas fulva</name>
    <dbReference type="NCBI Taxonomy" id="2835530"/>
    <lineage>
        <taxon>Bacteria</taxon>
        <taxon>Bacillati</taxon>
        <taxon>Actinomycetota</taxon>
        <taxon>Actinomycetes</taxon>
        <taxon>Micrococcales</taxon>
        <taxon>Cellulomonadaceae</taxon>
        <taxon>Cellulomonas</taxon>
    </lineage>
</organism>
<dbReference type="Gene3D" id="3.30.565.10">
    <property type="entry name" value="Histidine kinase-like ATPase, C-terminal domain"/>
    <property type="match status" value="1"/>
</dbReference>
<dbReference type="InterPro" id="IPR007891">
    <property type="entry name" value="CHASE3"/>
</dbReference>
<keyword evidence="15" id="KW-1185">Reference proteome</keyword>
<sequence>MSAAAASREGGRPRAGSRTSLRHRLRQLLVGAGAFLVVLVALAGVAYAQQVQRQDIVTQDLFEAITRADAGYVTLVDAETSLRGYALTGDPAALEPYERAVAQGPEFEDIAQDVAQVRQDPTVDATAERADALAREWYEEYAAPLVAQIEADGIDSVDPAQIEEGKQRFDELRAAVTEFVDALRVLRDDVAHELTRWTRAASTVVGVLAVVMVTVGVLVWVALRRWVVEPLEQVGADVRGVASGDLAHPVLAQGPDEVRSLAHDVERMRTTLVEQVHAVEAARREVEDAHARLGEQAEELRRSNRDLEQFAYVASHDLQEPLRKVASFTQLLQKRYGGQLDERADQYIAFAVDGAKRMQRLIQDLLGFSRVGRVGRELTDVDLGAALDVATSQLEEAIADAGATVTHGELPTVVGEEPLLVQLFQNLVGNAVKFRDPERPARVHLSARRVPGAWELACEDDGIGIDEQYAERVFVIFQRLHAKDLYEGTGIGLALCKKIVEFHRGRIWIEQPTDGVGTRICWTLPDPVEDAAAATLTDGTTSTTIEPAASGGPTSAAGARDGAHA</sequence>
<dbReference type="PANTHER" id="PTHR43304">
    <property type="entry name" value="PHYTOCHROME-LIKE PROTEIN CPH1"/>
    <property type="match status" value="1"/>
</dbReference>
<proteinExistence type="predicted"/>
<dbReference type="SMART" id="SM00387">
    <property type="entry name" value="HATPase_c"/>
    <property type="match status" value="1"/>
</dbReference>
<dbReference type="Pfam" id="PF02518">
    <property type="entry name" value="HATPase_c"/>
    <property type="match status" value="1"/>
</dbReference>
<dbReference type="Gene3D" id="6.10.340.10">
    <property type="match status" value="1"/>
</dbReference>
<dbReference type="InterPro" id="IPR003661">
    <property type="entry name" value="HisK_dim/P_dom"/>
</dbReference>
<dbReference type="SUPFAM" id="SSF47384">
    <property type="entry name" value="Homodimeric domain of signal transducing histidine kinase"/>
    <property type="match status" value="1"/>
</dbReference>
<dbReference type="SMART" id="SM00304">
    <property type="entry name" value="HAMP"/>
    <property type="match status" value="1"/>
</dbReference>
<evidence type="ECO:0000256" key="3">
    <source>
        <dbReference type="ARBA" id="ARBA00012438"/>
    </source>
</evidence>
<feature type="domain" description="Histidine kinase" evidence="12">
    <location>
        <begin position="313"/>
        <end position="528"/>
    </location>
</feature>
<comment type="catalytic activity">
    <reaction evidence="1">
        <text>ATP + protein L-histidine = ADP + protein N-phospho-L-histidine.</text>
        <dbReference type="EC" id="2.7.13.3"/>
    </reaction>
</comment>
<dbReference type="Pfam" id="PF00672">
    <property type="entry name" value="HAMP"/>
    <property type="match status" value="1"/>
</dbReference>
<dbReference type="Proteomes" id="UP000722125">
    <property type="component" value="Unassembled WGS sequence"/>
</dbReference>
<dbReference type="SUPFAM" id="SSF158472">
    <property type="entry name" value="HAMP domain-like"/>
    <property type="match status" value="1"/>
</dbReference>
<dbReference type="PROSITE" id="PS50885">
    <property type="entry name" value="HAMP"/>
    <property type="match status" value="1"/>
</dbReference>
<evidence type="ECO:0000313" key="15">
    <source>
        <dbReference type="Proteomes" id="UP000722125"/>
    </source>
</evidence>
<dbReference type="InterPro" id="IPR003594">
    <property type="entry name" value="HATPase_dom"/>
</dbReference>
<evidence type="ECO:0000256" key="6">
    <source>
        <dbReference type="ARBA" id="ARBA00022692"/>
    </source>
</evidence>
<dbReference type="InterPro" id="IPR036890">
    <property type="entry name" value="HATPase_C_sf"/>
</dbReference>
<feature type="region of interest" description="Disordered" evidence="10">
    <location>
        <begin position="538"/>
        <end position="565"/>
    </location>
</feature>
<evidence type="ECO:0000256" key="5">
    <source>
        <dbReference type="ARBA" id="ARBA00022679"/>
    </source>
</evidence>
<feature type="domain" description="HAMP" evidence="13">
    <location>
        <begin position="225"/>
        <end position="277"/>
    </location>
</feature>
<dbReference type="EC" id="2.7.13.3" evidence="3"/>
<evidence type="ECO:0000256" key="8">
    <source>
        <dbReference type="ARBA" id="ARBA00022989"/>
    </source>
</evidence>
<reference evidence="14 15" key="1">
    <citation type="submission" date="2021-05" db="EMBL/GenBank/DDBJ databases">
        <title>Description of Cellulomonas sp. DKR-3 sp. nov.</title>
        <authorList>
            <person name="Dahal R.H."/>
            <person name="Chaudhary D.K."/>
        </authorList>
    </citation>
    <scope>NUCLEOTIDE SEQUENCE [LARGE SCALE GENOMIC DNA]</scope>
    <source>
        <strain evidence="14 15">DKR-3</strain>
    </source>
</reference>
<dbReference type="PRINTS" id="PR00344">
    <property type="entry name" value="BCTRLSENSOR"/>
</dbReference>
<keyword evidence="5" id="KW-0808">Transferase</keyword>
<evidence type="ECO:0000256" key="10">
    <source>
        <dbReference type="SAM" id="MobiDB-lite"/>
    </source>
</evidence>
<dbReference type="SUPFAM" id="SSF55874">
    <property type="entry name" value="ATPase domain of HSP90 chaperone/DNA topoisomerase II/histidine kinase"/>
    <property type="match status" value="1"/>
</dbReference>
<dbReference type="RefSeq" id="WP_214352989.1">
    <property type="nucleotide sequence ID" value="NZ_JAHBOH010000002.1"/>
</dbReference>
<dbReference type="InterPro" id="IPR003660">
    <property type="entry name" value="HAMP_dom"/>
</dbReference>
<keyword evidence="4" id="KW-0597">Phosphoprotein</keyword>
<gene>
    <name evidence="14" type="ORF">KIN34_16160</name>
</gene>
<dbReference type="PANTHER" id="PTHR43304:SF1">
    <property type="entry name" value="PAC DOMAIN-CONTAINING PROTEIN"/>
    <property type="match status" value="1"/>
</dbReference>
<keyword evidence="9" id="KW-0902">Two-component regulatory system</keyword>
<accession>A0ABS5U354</accession>
<dbReference type="Pfam" id="PF00512">
    <property type="entry name" value="HisKA"/>
    <property type="match status" value="1"/>
</dbReference>
<dbReference type="InterPro" id="IPR052162">
    <property type="entry name" value="Sensor_kinase/Photoreceptor"/>
</dbReference>
<evidence type="ECO:0000259" key="12">
    <source>
        <dbReference type="PROSITE" id="PS50109"/>
    </source>
</evidence>
<protein>
    <recommendedName>
        <fullName evidence="3">histidine kinase</fullName>
        <ecNumber evidence="3">2.7.13.3</ecNumber>
    </recommendedName>
</protein>
<dbReference type="CDD" id="cd00082">
    <property type="entry name" value="HisKA"/>
    <property type="match status" value="1"/>
</dbReference>